<comment type="caution">
    <text evidence="6">The sequence shown here is derived from an EMBL/GenBank/DDBJ whole genome shotgun (WGS) entry which is preliminary data.</text>
</comment>
<comment type="similarity">
    <text evidence="5">Belongs to the creatininase superfamily.</text>
</comment>
<proteinExistence type="inferred from homology"/>
<keyword evidence="7" id="KW-1185">Reference proteome</keyword>
<evidence type="ECO:0000256" key="5">
    <source>
        <dbReference type="ARBA" id="ARBA00024029"/>
    </source>
</evidence>
<dbReference type="EMBL" id="BAABCY010000092">
    <property type="protein sequence ID" value="GAA3582297.1"/>
    <property type="molecule type" value="Genomic_DNA"/>
</dbReference>
<evidence type="ECO:0000256" key="1">
    <source>
        <dbReference type="ARBA" id="ARBA00001947"/>
    </source>
</evidence>
<keyword evidence="4" id="KW-0862">Zinc</keyword>
<organism evidence="6 7">
    <name type="scientific">Snuella lapsa</name>
    <dbReference type="NCBI Taxonomy" id="870481"/>
    <lineage>
        <taxon>Bacteria</taxon>
        <taxon>Pseudomonadati</taxon>
        <taxon>Bacteroidota</taxon>
        <taxon>Flavobacteriia</taxon>
        <taxon>Flavobacteriales</taxon>
        <taxon>Flavobacteriaceae</taxon>
        <taxon>Snuella</taxon>
    </lineage>
</organism>
<evidence type="ECO:0000256" key="2">
    <source>
        <dbReference type="ARBA" id="ARBA00022723"/>
    </source>
</evidence>
<protein>
    <submittedName>
        <fullName evidence="6">Creatininase family protein</fullName>
    </submittedName>
</protein>
<dbReference type="RefSeq" id="WP_345007558.1">
    <property type="nucleotide sequence ID" value="NZ_BAABCY010000092.1"/>
</dbReference>
<keyword evidence="2" id="KW-0479">Metal-binding</keyword>
<evidence type="ECO:0000256" key="3">
    <source>
        <dbReference type="ARBA" id="ARBA00022801"/>
    </source>
</evidence>
<evidence type="ECO:0000313" key="7">
    <source>
        <dbReference type="Proteomes" id="UP001500954"/>
    </source>
</evidence>
<dbReference type="PANTHER" id="PTHR35005:SF1">
    <property type="entry name" value="2-AMINO-5-FORMYLAMINO-6-RIBOSYLAMINOPYRIMIDIN-4(3H)-ONE 5'-MONOPHOSPHATE DEFORMYLASE"/>
    <property type="match status" value="1"/>
</dbReference>
<comment type="cofactor">
    <cofactor evidence="1">
        <name>Zn(2+)</name>
        <dbReference type="ChEBI" id="CHEBI:29105"/>
    </cofactor>
</comment>
<dbReference type="Gene3D" id="3.40.50.10310">
    <property type="entry name" value="Creatininase"/>
    <property type="match status" value="1"/>
</dbReference>
<evidence type="ECO:0000313" key="6">
    <source>
        <dbReference type="EMBL" id="GAA3582297.1"/>
    </source>
</evidence>
<dbReference type="PANTHER" id="PTHR35005">
    <property type="entry name" value="3-DEHYDRO-SCYLLO-INOSOSE HYDROLASE"/>
    <property type="match status" value="1"/>
</dbReference>
<dbReference type="Proteomes" id="UP001500954">
    <property type="component" value="Unassembled WGS sequence"/>
</dbReference>
<gene>
    <name evidence="6" type="ORF">GCM10022395_33330</name>
</gene>
<name>A0ABP6YES5_9FLAO</name>
<evidence type="ECO:0000256" key="4">
    <source>
        <dbReference type="ARBA" id="ARBA00022833"/>
    </source>
</evidence>
<keyword evidence="3" id="KW-0378">Hydrolase</keyword>
<dbReference type="SUPFAM" id="SSF102215">
    <property type="entry name" value="Creatininase"/>
    <property type="match status" value="1"/>
</dbReference>
<dbReference type="Pfam" id="PF02633">
    <property type="entry name" value="Creatininase"/>
    <property type="match status" value="1"/>
</dbReference>
<reference evidence="7" key="1">
    <citation type="journal article" date="2019" name="Int. J. Syst. Evol. Microbiol.">
        <title>The Global Catalogue of Microorganisms (GCM) 10K type strain sequencing project: providing services to taxonomists for standard genome sequencing and annotation.</title>
        <authorList>
            <consortium name="The Broad Institute Genomics Platform"/>
            <consortium name="The Broad Institute Genome Sequencing Center for Infectious Disease"/>
            <person name="Wu L."/>
            <person name="Ma J."/>
        </authorList>
    </citation>
    <scope>NUCLEOTIDE SEQUENCE [LARGE SCALE GENOMIC DNA]</scope>
    <source>
        <strain evidence="7">JCM 17111</strain>
    </source>
</reference>
<sequence length="253" mass="27988">MIWDQLTSLELSKIAKNTPVILTMAATEQHGKHLPLATDRLIGEHFANELHKAIPDKVLVLPTISIGCSSHHMDFSGTLTISHDTFIRQVEDIVRSVIHHGFKNIILLNSHGGNQAVGQVLVEKLGYENPTTNIVMVTWWKLASEALFTLNESGKGGVGHAGEFETALMLNIAPQLVHLDNIEKGKHTDTFTWSNGDMLRGPKASYYRSTKEMTTNGVFGDPEYGTLEKGKQISKLVVNDLKKIIEDVLTVKK</sequence>
<dbReference type="InterPro" id="IPR003785">
    <property type="entry name" value="Creatininase/forma_Hydrolase"/>
</dbReference>
<accession>A0ABP6YES5</accession>
<dbReference type="InterPro" id="IPR024087">
    <property type="entry name" value="Creatininase-like_sf"/>
</dbReference>